<dbReference type="InterPro" id="IPR019494">
    <property type="entry name" value="FIST_C"/>
</dbReference>
<dbReference type="PANTHER" id="PTHR40252:SF2">
    <property type="entry name" value="BLR0328 PROTEIN"/>
    <property type="match status" value="1"/>
</dbReference>
<evidence type="ECO:0000313" key="3">
    <source>
        <dbReference type="EMBL" id="GLQ72545.1"/>
    </source>
</evidence>
<dbReference type="RefSeq" id="WP_126609419.1">
    <property type="nucleotide sequence ID" value="NZ_AP025145.1"/>
</dbReference>
<feature type="domain" description="FIST" evidence="1">
    <location>
        <begin position="25"/>
        <end position="218"/>
    </location>
</feature>
<name>A0AAV5NQ42_9VIBR</name>
<dbReference type="SMART" id="SM01204">
    <property type="entry name" value="FIST_C"/>
    <property type="match status" value="1"/>
</dbReference>
<comment type="caution">
    <text evidence="3">The sequence shown here is derived from an EMBL/GenBank/DDBJ whole genome shotgun (WGS) entry which is preliminary data.</text>
</comment>
<evidence type="ECO:0000259" key="1">
    <source>
        <dbReference type="SMART" id="SM00897"/>
    </source>
</evidence>
<gene>
    <name evidence="3" type="ORF">GCM10007932_19050</name>
</gene>
<evidence type="ECO:0000259" key="2">
    <source>
        <dbReference type="SMART" id="SM01204"/>
    </source>
</evidence>
<dbReference type="SMART" id="SM00897">
    <property type="entry name" value="FIST"/>
    <property type="match status" value="1"/>
</dbReference>
<feature type="domain" description="FIST C-domain" evidence="2">
    <location>
        <begin position="219"/>
        <end position="357"/>
    </location>
</feature>
<dbReference type="EMBL" id="BSNX01000016">
    <property type="protein sequence ID" value="GLQ72545.1"/>
    <property type="molecule type" value="Genomic_DNA"/>
</dbReference>
<proteinExistence type="predicted"/>
<keyword evidence="4" id="KW-1185">Reference proteome</keyword>
<dbReference type="Pfam" id="PF08495">
    <property type="entry name" value="FIST"/>
    <property type="match status" value="1"/>
</dbReference>
<organism evidence="3 4">
    <name type="scientific">Vibrio penaeicida</name>
    <dbReference type="NCBI Taxonomy" id="104609"/>
    <lineage>
        <taxon>Bacteria</taxon>
        <taxon>Pseudomonadati</taxon>
        <taxon>Pseudomonadota</taxon>
        <taxon>Gammaproteobacteria</taxon>
        <taxon>Vibrionales</taxon>
        <taxon>Vibrionaceae</taxon>
        <taxon>Vibrio</taxon>
    </lineage>
</organism>
<sequence length="378" mass="41733">MKTLQSVWDGKHWQDAEEIKQLNSDNTLVLLFGSINNENHAIQQLRNYLPDAQLTGCSTAGEVSGVRVHDNALVVTVICFEKTPIRMLRLKMPDEEINQKDIGIQMVKQLMETPDLKHILVLSDGLYVNGCMLTEGFECAVPEHIKVTGGLAGDNESFNKTYVLYQDDVAEKQIVAVGFYGESISVSYGSRGGWSPFGLERKITHSEENTLYELDDENALDIYKSYLGELASTLPASGLRFPLEITDPSKSTKLVRTLLSIDETSGSITFAGNVPSGATAMLMRANVETLIEGAQSAAEVCRQDMNDSPQFAILISCVGRKILLKQLVEDEVEAVKDELGPSTVLCGFYSYGEIAPYDRHYPSELHNQTMTITAFSET</sequence>
<evidence type="ECO:0008006" key="5">
    <source>
        <dbReference type="Google" id="ProtNLM"/>
    </source>
</evidence>
<protein>
    <recommendedName>
        <fullName evidence="5">Histidine kinase</fullName>
    </recommendedName>
</protein>
<dbReference type="PANTHER" id="PTHR40252">
    <property type="entry name" value="BLR0328 PROTEIN"/>
    <property type="match status" value="1"/>
</dbReference>
<dbReference type="Pfam" id="PF10442">
    <property type="entry name" value="FIST_C"/>
    <property type="match status" value="1"/>
</dbReference>
<reference evidence="4" key="1">
    <citation type="journal article" date="2019" name="Int. J. Syst. Evol. Microbiol.">
        <title>The Global Catalogue of Microorganisms (GCM) 10K type strain sequencing project: providing services to taxonomists for standard genome sequencing and annotation.</title>
        <authorList>
            <consortium name="The Broad Institute Genomics Platform"/>
            <consortium name="The Broad Institute Genome Sequencing Center for Infectious Disease"/>
            <person name="Wu L."/>
            <person name="Ma J."/>
        </authorList>
    </citation>
    <scope>NUCLEOTIDE SEQUENCE [LARGE SCALE GENOMIC DNA]</scope>
    <source>
        <strain evidence="4">NBRC 15640</strain>
    </source>
</reference>
<dbReference type="Proteomes" id="UP001156690">
    <property type="component" value="Unassembled WGS sequence"/>
</dbReference>
<dbReference type="InterPro" id="IPR013702">
    <property type="entry name" value="FIST_domain_N"/>
</dbReference>
<evidence type="ECO:0000313" key="4">
    <source>
        <dbReference type="Proteomes" id="UP001156690"/>
    </source>
</evidence>
<dbReference type="AlphaFoldDB" id="A0AAV5NQ42"/>
<accession>A0AAV5NQ42</accession>